<dbReference type="NCBIfam" id="TIGR04183">
    <property type="entry name" value="Por_Secre_tail"/>
    <property type="match status" value="1"/>
</dbReference>
<evidence type="ECO:0000313" key="3">
    <source>
        <dbReference type="EMBL" id="MBK9982801.1"/>
    </source>
</evidence>
<protein>
    <submittedName>
        <fullName evidence="3">T9SS type A sorting domain-containing protein</fullName>
    </submittedName>
</protein>
<accession>A0A9D7SV40</accession>
<comment type="caution">
    <text evidence="3">The sequence shown here is derived from an EMBL/GenBank/DDBJ whole genome shotgun (WGS) entry which is preliminary data.</text>
</comment>
<name>A0A9D7SV40_9BACT</name>
<dbReference type="InterPro" id="IPR026444">
    <property type="entry name" value="Secre_tail"/>
</dbReference>
<gene>
    <name evidence="3" type="ORF">IPP15_10335</name>
</gene>
<dbReference type="EMBL" id="JADKGY010000008">
    <property type="protein sequence ID" value="MBK9982801.1"/>
    <property type="molecule type" value="Genomic_DNA"/>
</dbReference>
<keyword evidence="1" id="KW-0732">Signal</keyword>
<evidence type="ECO:0000259" key="2">
    <source>
        <dbReference type="Pfam" id="PF18962"/>
    </source>
</evidence>
<organism evidence="3 4">
    <name type="scientific">Candidatus Opimibacter skivensis</name>
    <dbReference type="NCBI Taxonomy" id="2982028"/>
    <lineage>
        <taxon>Bacteria</taxon>
        <taxon>Pseudomonadati</taxon>
        <taxon>Bacteroidota</taxon>
        <taxon>Saprospiria</taxon>
        <taxon>Saprospirales</taxon>
        <taxon>Saprospiraceae</taxon>
        <taxon>Candidatus Opimibacter</taxon>
    </lineage>
</organism>
<evidence type="ECO:0000313" key="4">
    <source>
        <dbReference type="Proteomes" id="UP000808337"/>
    </source>
</evidence>
<dbReference type="AlphaFoldDB" id="A0A9D7SV40"/>
<feature type="signal peptide" evidence="1">
    <location>
        <begin position="1"/>
        <end position="29"/>
    </location>
</feature>
<sequence>MNTRYTKPKFAAFIALCFICIGYSLTAHSQTPLVTVRFANPAYTTATNQYCVDVEFKADTTDLQVFGMNVRFFYDDDVLEFAGFSDFKGGYDAVTPNPPYIVTSSAGPALFNFTGPADFVNGAIQLVNMDSTPIILDTILWTKIYQICFVVDDPNPNVLSFCPSLIWDMEQDPENGGYLNGDDGVVITCIDPDPLLESQISTENVVQFNWMYTGSGTAPFGEPIENACIPLTPPLVITAPLNMSMEMGESTNPSNTGVATASDLCEGNPAIFFGDSMILSQCSGYYEIVREWTATNECNQPVTCYQLIYIHDTTPPILSGIPQDTEIICDQLPAVPVINADDISQPVIITYSQSIEGGSGYGEYDVKRQWVCTDGCGNSSIANQYILWKPNAVLSCEIELPHSIECNSDKVLITSNVTGQLEGLIYSWEVSSGKSYIQDGDGTPQIYIHTGEEETTITLTLTDLHGCITTTSITFDCTYHEYNGERLFAGIHVNNDSQTGTGIGNVSTPSFIDQSSLTDLTDLNMWPNPANESLNLGFESTGNHKIQIAIVNFLGQINWNEIINTHKGYNEQNIDISQMAEGNYLIRVKSDEVTYSKVIAILHQR</sequence>
<dbReference type="Pfam" id="PF18962">
    <property type="entry name" value="Por_Secre_tail"/>
    <property type="match status" value="1"/>
</dbReference>
<reference evidence="3 4" key="1">
    <citation type="submission" date="2020-10" db="EMBL/GenBank/DDBJ databases">
        <title>Connecting structure to function with the recovery of over 1000 high-quality activated sludge metagenome-assembled genomes encoding full-length rRNA genes using long-read sequencing.</title>
        <authorList>
            <person name="Singleton C.M."/>
            <person name="Petriglieri F."/>
            <person name="Kristensen J.M."/>
            <person name="Kirkegaard R.H."/>
            <person name="Michaelsen T.Y."/>
            <person name="Andersen M.H."/>
            <person name="Karst S.M."/>
            <person name="Dueholm M.S."/>
            <person name="Nielsen P.H."/>
            <person name="Albertsen M."/>
        </authorList>
    </citation>
    <scope>NUCLEOTIDE SEQUENCE [LARGE SCALE GENOMIC DNA]</scope>
    <source>
        <strain evidence="3">Ribe_18-Q3-R11-54_MAXAC.273</strain>
    </source>
</reference>
<proteinExistence type="predicted"/>
<feature type="chain" id="PRO_5038899607" evidence="1">
    <location>
        <begin position="30"/>
        <end position="605"/>
    </location>
</feature>
<feature type="domain" description="Secretion system C-terminal sorting" evidence="2">
    <location>
        <begin position="525"/>
        <end position="599"/>
    </location>
</feature>
<evidence type="ECO:0000256" key="1">
    <source>
        <dbReference type="SAM" id="SignalP"/>
    </source>
</evidence>
<dbReference type="Proteomes" id="UP000808337">
    <property type="component" value="Unassembled WGS sequence"/>
</dbReference>